<dbReference type="PANTHER" id="PTHR11165">
    <property type="entry name" value="SKP1"/>
    <property type="match status" value="1"/>
</dbReference>
<gene>
    <name evidence="4" type="primary">WBGene00108535</name>
</gene>
<dbReference type="OMA" id="WDAEFMN"/>
<reference evidence="5" key="1">
    <citation type="journal article" date="2008" name="Nat. Genet.">
        <title>The Pristionchus pacificus genome provides a unique perspective on nematode lifestyle and parasitism.</title>
        <authorList>
            <person name="Dieterich C."/>
            <person name="Clifton S.W."/>
            <person name="Schuster L.N."/>
            <person name="Chinwalla A."/>
            <person name="Delehaunty K."/>
            <person name="Dinkelacker I."/>
            <person name="Fulton L."/>
            <person name="Fulton R."/>
            <person name="Godfrey J."/>
            <person name="Minx P."/>
            <person name="Mitreva M."/>
            <person name="Roeseler W."/>
            <person name="Tian H."/>
            <person name="Witte H."/>
            <person name="Yang S.P."/>
            <person name="Wilson R.K."/>
            <person name="Sommer R.J."/>
        </authorList>
    </citation>
    <scope>NUCLEOTIDE SEQUENCE [LARGE SCALE GENOMIC DNA]</scope>
    <source>
        <strain evidence="5">PS312</strain>
    </source>
</reference>
<dbReference type="Pfam" id="PF03931">
    <property type="entry name" value="Skp1_POZ"/>
    <property type="match status" value="1"/>
</dbReference>
<dbReference type="FunFam" id="3.30.710.10:FF:000026">
    <property type="entry name" value="E3 ubiquitin ligase complex SCF subunit"/>
    <property type="match status" value="1"/>
</dbReference>
<dbReference type="InterPro" id="IPR011333">
    <property type="entry name" value="SKP1/BTB/POZ_sf"/>
</dbReference>
<accession>A0A8R1UC26</accession>
<protein>
    <recommendedName>
        <fullName evidence="3">Skp1-related protein</fullName>
    </recommendedName>
</protein>
<dbReference type="InterPro" id="IPR036296">
    <property type="entry name" value="SKP1-like_dim_sf"/>
</dbReference>
<evidence type="ECO:0000313" key="4">
    <source>
        <dbReference type="EnsemblMetazoa" id="PPA18981.1"/>
    </source>
</evidence>
<proteinExistence type="inferred from homology"/>
<dbReference type="OrthoDB" id="5786141at2759"/>
<keyword evidence="2 3" id="KW-0833">Ubl conjugation pathway</keyword>
<dbReference type="InterPro" id="IPR016073">
    <property type="entry name" value="Skp1_comp_POZ"/>
</dbReference>
<evidence type="ECO:0000313" key="5">
    <source>
        <dbReference type="Proteomes" id="UP000005239"/>
    </source>
</evidence>
<dbReference type="GO" id="GO:0005634">
    <property type="term" value="C:nucleus"/>
    <property type="evidence" value="ECO:0000318"/>
    <property type="project" value="GO_Central"/>
</dbReference>
<keyword evidence="5" id="KW-1185">Reference proteome</keyword>
<dbReference type="Pfam" id="PF01466">
    <property type="entry name" value="Skp1"/>
    <property type="match status" value="1"/>
</dbReference>
<dbReference type="SUPFAM" id="SSF54695">
    <property type="entry name" value="POZ domain"/>
    <property type="match status" value="1"/>
</dbReference>
<dbReference type="EnsemblMetazoa" id="PPA18981.1">
    <property type="protein sequence ID" value="PPA18981.1"/>
    <property type="gene ID" value="WBGene00108535"/>
</dbReference>
<evidence type="ECO:0000256" key="1">
    <source>
        <dbReference type="ARBA" id="ARBA00009993"/>
    </source>
</evidence>
<accession>A0A454Y5S2</accession>
<comment type="similarity">
    <text evidence="1 3">Belongs to the SKP1 family.</text>
</comment>
<dbReference type="Proteomes" id="UP000005239">
    <property type="component" value="Unassembled WGS sequence"/>
</dbReference>
<dbReference type="InterPro" id="IPR016897">
    <property type="entry name" value="SKP1"/>
</dbReference>
<dbReference type="SMART" id="SM00512">
    <property type="entry name" value="Skp1"/>
    <property type="match status" value="1"/>
</dbReference>
<evidence type="ECO:0000256" key="2">
    <source>
        <dbReference type="ARBA" id="ARBA00022786"/>
    </source>
</evidence>
<comment type="pathway">
    <text evidence="3">Protein modification; protein ubiquitination.</text>
</comment>
<dbReference type="PIRSF" id="PIRSF028729">
    <property type="entry name" value="E3_ubiquit_lig_SCF_Skp"/>
    <property type="match status" value="1"/>
</dbReference>
<reference evidence="4" key="2">
    <citation type="submission" date="2022-06" db="UniProtKB">
        <authorList>
            <consortium name="EnsemblMetazoa"/>
        </authorList>
    </citation>
    <scope>IDENTIFICATION</scope>
    <source>
        <strain evidence="4">PS312</strain>
    </source>
</reference>
<dbReference type="GO" id="GO:0097602">
    <property type="term" value="F:cullin family protein binding"/>
    <property type="evidence" value="ECO:0000318"/>
    <property type="project" value="GO_Central"/>
</dbReference>
<dbReference type="SUPFAM" id="SSF81382">
    <property type="entry name" value="Skp1 dimerisation domain-like"/>
    <property type="match status" value="1"/>
</dbReference>
<dbReference type="Gene3D" id="3.30.710.10">
    <property type="entry name" value="Potassium Channel Kv1.1, Chain A"/>
    <property type="match status" value="1"/>
</dbReference>
<dbReference type="CDD" id="cd18322">
    <property type="entry name" value="BTB_POZ_SKP1"/>
    <property type="match status" value="1"/>
</dbReference>
<dbReference type="InterPro" id="IPR016072">
    <property type="entry name" value="Skp1_comp_dimer"/>
</dbReference>
<name>A0A454Y5S2_PRIPA</name>
<evidence type="ECO:0000256" key="3">
    <source>
        <dbReference type="PIRNR" id="PIRNR028729"/>
    </source>
</evidence>
<dbReference type="GO" id="GO:0031146">
    <property type="term" value="P:SCF-dependent proteasomal ubiquitin-dependent protein catabolic process"/>
    <property type="evidence" value="ECO:0000318"/>
    <property type="project" value="GO_Central"/>
</dbReference>
<sequence length="164" mass="18745">MARLVKLISSDSNEYPVDPKIAKMSKTVAVLMEALNMEDSEDVEVFEKNPIPLPNVEGAVLEKVLEWCNQHKNDPAPQEEEEENHDVPECDKEFLKVEQKILFDLMLASNYMDIKGLMDSVAKMIASMIKGKTTEEIRATFNIVNDFTPEEEEKIRKENAWADN</sequence>
<organism evidence="4 5">
    <name type="scientific">Pristionchus pacificus</name>
    <name type="common">Parasitic nematode worm</name>
    <dbReference type="NCBI Taxonomy" id="54126"/>
    <lineage>
        <taxon>Eukaryota</taxon>
        <taxon>Metazoa</taxon>
        <taxon>Ecdysozoa</taxon>
        <taxon>Nematoda</taxon>
        <taxon>Chromadorea</taxon>
        <taxon>Rhabditida</taxon>
        <taxon>Rhabditina</taxon>
        <taxon>Diplogasteromorpha</taxon>
        <taxon>Diplogasteroidea</taxon>
        <taxon>Neodiplogasteridae</taxon>
        <taxon>Pristionchus</taxon>
    </lineage>
</organism>
<dbReference type="GO" id="GO:0016567">
    <property type="term" value="P:protein ubiquitination"/>
    <property type="evidence" value="ECO:0007669"/>
    <property type="project" value="UniProtKB-UniPathway"/>
</dbReference>
<dbReference type="InterPro" id="IPR001232">
    <property type="entry name" value="SKP1-like"/>
</dbReference>
<dbReference type="GO" id="GO:0005737">
    <property type="term" value="C:cytoplasm"/>
    <property type="evidence" value="ECO:0000318"/>
    <property type="project" value="GO_Central"/>
</dbReference>
<dbReference type="AlphaFoldDB" id="A0A454Y5S2"/>
<comment type="function">
    <text evidence="3">Probable essential component of SCF (SKP1-CUL1-F-box protein) E3 ubiquitin-protein ligase complexes, which mediate the ubiquitination and subsequent proteasomal degradation of target proteins. Regulates cell proliferation during embryonic and larval development.</text>
</comment>